<evidence type="ECO:0000313" key="3">
    <source>
        <dbReference type="Proteomes" id="UP000294886"/>
    </source>
</evidence>
<dbReference type="AlphaFoldDB" id="A0A4R2K585"/>
<gene>
    <name evidence="2" type="ORF">EV203_11942</name>
</gene>
<keyword evidence="1" id="KW-1133">Transmembrane helix</keyword>
<proteinExistence type="predicted"/>
<keyword evidence="1" id="KW-0812">Transmembrane</keyword>
<reference evidence="2 3" key="1">
    <citation type="submission" date="2019-03" db="EMBL/GenBank/DDBJ databases">
        <title>Genomic Encyclopedia of Type Strains, Phase IV (KMG-IV): sequencing the most valuable type-strain genomes for metagenomic binning, comparative biology and taxonomic classification.</title>
        <authorList>
            <person name="Goeker M."/>
        </authorList>
    </citation>
    <scope>NUCLEOTIDE SEQUENCE [LARGE SCALE GENOMIC DNA]</scope>
    <source>
        <strain evidence="2 3">DSM 13054</strain>
    </source>
</reference>
<comment type="caution">
    <text evidence="2">The sequence shown here is derived from an EMBL/GenBank/DDBJ whole genome shotgun (WGS) entry which is preliminary data.</text>
</comment>
<sequence length="231" mass="26448">MANEVFETLISIEKWTKLTDIPAYHLDKIKNEVEKAKERYRNFDPSGIKSDEQKRVYEALVKKGRELEKKLNFKKSEIKDQVYSYLRYANAAYFDFMNALTPLNIGIRFFTFTSALFIALSPPFLGAAFSLVFVVPILLGLNALKKRRAVGYSLAMLIVPVSFAVSTMWLRFGYRVLVDYQTVLLETIKATGKSPEVARLFITVPPLLSLLLLFSTGYMAYQLTRARDMLI</sequence>
<keyword evidence="1" id="KW-0472">Membrane</keyword>
<feature type="transmembrane region" description="Helical" evidence="1">
    <location>
        <begin position="200"/>
        <end position="221"/>
    </location>
</feature>
<evidence type="ECO:0000256" key="1">
    <source>
        <dbReference type="SAM" id="Phobius"/>
    </source>
</evidence>
<feature type="transmembrane region" description="Helical" evidence="1">
    <location>
        <begin position="96"/>
        <end position="118"/>
    </location>
</feature>
<accession>A0A4R2K585</accession>
<dbReference type="EMBL" id="SLWU01000019">
    <property type="protein sequence ID" value="TCO61525.1"/>
    <property type="molecule type" value="Genomic_DNA"/>
</dbReference>
<organism evidence="2 3">
    <name type="scientific">Caldanaerobacter subterraneus</name>
    <dbReference type="NCBI Taxonomy" id="911092"/>
    <lineage>
        <taxon>Bacteria</taxon>
        <taxon>Bacillati</taxon>
        <taxon>Bacillota</taxon>
        <taxon>Clostridia</taxon>
        <taxon>Thermoanaerobacterales</taxon>
        <taxon>Thermoanaerobacteraceae</taxon>
        <taxon>Caldanaerobacter</taxon>
    </lineage>
</organism>
<evidence type="ECO:0008006" key="4">
    <source>
        <dbReference type="Google" id="ProtNLM"/>
    </source>
</evidence>
<feature type="transmembrane region" description="Helical" evidence="1">
    <location>
        <begin position="151"/>
        <end position="170"/>
    </location>
</feature>
<evidence type="ECO:0000313" key="2">
    <source>
        <dbReference type="EMBL" id="TCO61525.1"/>
    </source>
</evidence>
<name>A0A4R2K585_9THEO</name>
<feature type="transmembrane region" description="Helical" evidence="1">
    <location>
        <begin position="124"/>
        <end position="144"/>
    </location>
</feature>
<dbReference type="Proteomes" id="UP000294886">
    <property type="component" value="Unassembled WGS sequence"/>
</dbReference>
<protein>
    <recommendedName>
        <fullName evidence="4">Alpha-glucosidase</fullName>
    </recommendedName>
</protein>
<dbReference type="RefSeq" id="WP_132040228.1">
    <property type="nucleotide sequence ID" value="NZ_SLWU01000019.1"/>
</dbReference>